<comment type="caution">
    <text evidence="3">The sequence shown here is derived from an EMBL/GenBank/DDBJ whole genome shotgun (WGS) entry which is preliminary data.</text>
</comment>
<organism evidence="3 4">
    <name type="scientific">Aphis craccivora</name>
    <name type="common">Cowpea aphid</name>
    <dbReference type="NCBI Taxonomy" id="307492"/>
    <lineage>
        <taxon>Eukaryota</taxon>
        <taxon>Metazoa</taxon>
        <taxon>Ecdysozoa</taxon>
        <taxon>Arthropoda</taxon>
        <taxon>Hexapoda</taxon>
        <taxon>Insecta</taxon>
        <taxon>Pterygota</taxon>
        <taxon>Neoptera</taxon>
        <taxon>Paraneoptera</taxon>
        <taxon>Hemiptera</taxon>
        <taxon>Sternorrhyncha</taxon>
        <taxon>Aphidomorpha</taxon>
        <taxon>Aphidoidea</taxon>
        <taxon>Aphididae</taxon>
        <taxon>Aphidini</taxon>
        <taxon>Aphis</taxon>
        <taxon>Aphis</taxon>
    </lineage>
</organism>
<reference evidence="3 4" key="1">
    <citation type="submission" date="2019-08" db="EMBL/GenBank/DDBJ databases">
        <title>Whole genome of Aphis craccivora.</title>
        <authorList>
            <person name="Voronova N.V."/>
            <person name="Shulinski R.S."/>
            <person name="Bandarenka Y.V."/>
            <person name="Zhorov D.G."/>
            <person name="Warner D."/>
        </authorList>
    </citation>
    <scope>NUCLEOTIDE SEQUENCE [LARGE SCALE GENOMIC DNA]</scope>
    <source>
        <strain evidence="3">180601</strain>
        <tissue evidence="3">Whole Body</tissue>
    </source>
</reference>
<evidence type="ECO:0008006" key="5">
    <source>
        <dbReference type="Google" id="ProtNLM"/>
    </source>
</evidence>
<accession>A0A6G0VZY9</accession>
<gene>
    <name evidence="3" type="ORF">FWK35_00027991</name>
</gene>
<evidence type="ECO:0000313" key="3">
    <source>
        <dbReference type="EMBL" id="KAF0712899.1"/>
    </source>
</evidence>
<feature type="non-terminal residue" evidence="3">
    <location>
        <position position="1"/>
    </location>
</feature>
<keyword evidence="2" id="KW-0472">Membrane</keyword>
<feature type="transmembrane region" description="Helical" evidence="2">
    <location>
        <begin position="217"/>
        <end position="237"/>
    </location>
</feature>
<keyword evidence="4" id="KW-1185">Reference proteome</keyword>
<sequence length="880" mass="99942">ENKGLQEAIELVLKKSVPVNTASRIKNVPRTTLRTALDKLSSKVVCKITEKKRRYQVDTKKLTTSEKSPSKPANAEQVFDPEAEPDDIQSDESVESENELDAIELDDVKPTMVKTIIKFRGKKLKDVKKVVHVHSRSAYFPKAYKPFSPPRPVDIYTPSSPKKLDKIYDFVDEITEIPKFKTMQNGSDDALIVERKSRDPSPVAGPSDMPIRHGSGYGIIFFTFILFYFFASFFTFVRIRFAVTETDDSMGCPFPASPLRVSDINSDEEMGRSRRRRRDVSDRDVFCISQRLTKYCPFCPFSTDNNKMVRHIGIKHPEKIKKPLNAFLTGMGKIYGSESRRSITLVPIIVIRQQVGAYWDDVSYRRIAFRLCVMGRMRVYGGSWDLPEAPEIPNPFAKYIVDEPPQSRRPATPTTPVFASTVCQTPTSGSSKSELVADGSSAVKKMRKEMQEEGLQLQLPSNHPLLQMHLASLLLSHPQNSPTVSNYMANISRILCYVDRYLKRRKNPPTIGQTSWGAVSSHLSNISKSERERLGQTVATSINYLKNLGNLVDMSISTYSYDDPMFPRSFDGEPRLATINSIKVLKKKLDLLYKSKLKKQPGELFLRKTDETTTLPEYGAVKGVIDRIMGEIPGFLSCLEENLGVDDVVRISFEPGCTGMQKMMSAWWRKTCCGLAVLVLWLSKHRSGVVSDMTPGEWEARRQEADKTIIVVDKHKTGDKEPALVVLPRNVHRLMERYYDLRRRLPTKINNFFVTNRGQRLVKIYDEVNKIFGSRLSANIFRRMVESMARDHDHQTSSGVAKALQHSEDTALRYYQVPDAKEAIRRQANIDAVDKTAAFEGMVLDEFDDLFPPEPYLNVNEQTAMDKLLLVVDFHTVQNV</sequence>
<dbReference type="AlphaFoldDB" id="A0A6G0VZY9"/>
<evidence type="ECO:0000313" key="4">
    <source>
        <dbReference type="Proteomes" id="UP000478052"/>
    </source>
</evidence>
<evidence type="ECO:0000256" key="2">
    <source>
        <dbReference type="SAM" id="Phobius"/>
    </source>
</evidence>
<feature type="region of interest" description="Disordered" evidence="1">
    <location>
        <begin position="57"/>
        <end position="100"/>
    </location>
</feature>
<keyword evidence="2" id="KW-0812">Transmembrane</keyword>
<dbReference type="EMBL" id="VUJU01010812">
    <property type="protein sequence ID" value="KAF0712899.1"/>
    <property type="molecule type" value="Genomic_DNA"/>
</dbReference>
<feature type="compositionally biased region" description="Acidic residues" evidence="1">
    <location>
        <begin position="79"/>
        <end position="100"/>
    </location>
</feature>
<keyword evidence="2" id="KW-1133">Transmembrane helix</keyword>
<protein>
    <recommendedName>
        <fullName evidence="5">HTH psq-type domain-containing protein</fullName>
    </recommendedName>
</protein>
<proteinExistence type="predicted"/>
<dbReference type="Proteomes" id="UP000478052">
    <property type="component" value="Unassembled WGS sequence"/>
</dbReference>
<evidence type="ECO:0000256" key="1">
    <source>
        <dbReference type="SAM" id="MobiDB-lite"/>
    </source>
</evidence>
<name>A0A6G0VZY9_APHCR</name>